<evidence type="ECO:0000256" key="1">
    <source>
        <dbReference type="ARBA" id="ARBA00023015"/>
    </source>
</evidence>
<dbReference type="Pfam" id="PF01381">
    <property type="entry name" value="HTH_3"/>
    <property type="match status" value="1"/>
</dbReference>
<organism evidence="5 6">
    <name type="scientific">Candidatus Allocopromorpha excrementigallinarum</name>
    <dbReference type="NCBI Taxonomy" id="2840742"/>
    <lineage>
        <taxon>Bacteria</taxon>
        <taxon>Bacillati</taxon>
        <taxon>Bacillota</taxon>
        <taxon>Clostridia</taxon>
        <taxon>Eubacteriales</taxon>
        <taxon>Eubacteriaceae</taxon>
        <taxon>Eubacteriaceae incertae sedis</taxon>
        <taxon>Candidatus Allocopromorpha</taxon>
    </lineage>
</organism>
<dbReference type="AlphaFoldDB" id="A0A9D1HYW6"/>
<dbReference type="SMART" id="SM00530">
    <property type="entry name" value="HTH_XRE"/>
    <property type="match status" value="1"/>
</dbReference>
<dbReference type="SUPFAM" id="SSF51306">
    <property type="entry name" value="LexA/Signal peptidase"/>
    <property type="match status" value="1"/>
</dbReference>
<evidence type="ECO:0000313" key="6">
    <source>
        <dbReference type="Proteomes" id="UP000824090"/>
    </source>
</evidence>
<keyword evidence="2" id="KW-0238">DNA-binding</keyword>
<evidence type="ECO:0000259" key="4">
    <source>
        <dbReference type="PROSITE" id="PS50943"/>
    </source>
</evidence>
<sequence>MGKATFSERLNLVIKENNIRQVDLCRKTGIGKSAMSQYLSGSFAPKQQNLYELARALNVSEAWLMGYDVPRERTAAKAPQGSSEAFYFTAPDDSMLNMHIPKGARVLIQKTDFIESGQVVCLTASDSKPCLRKLHRQNDLLLFIAASSSDEYPPLICKNSDLSDGSLKIKGVAVEVAIDL</sequence>
<dbReference type="GO" id="GO:0003677">
    <property type="term" value="F:DNA binding"/>
    <property type="evidence" value="ECO:0007669"/>
    <property type="project" value="UniProtKB-KW"/>
</dbReference>
<reference evidence="5" key="2">
    <citation type="journal article" date="2021" name="PeerJ">
        <title>Extensive microbial diversity within the chicken gut microbiome revealed by metagenomics and culture.</title>
        <authorList>
            <person name="Gilroy R."/>
            <person name="Ravi A."/>
            <person name="Getino M."/>
            <person name="Pursley I."/>
            <person name="Horton D.L."/>
            <person name="Alikhan N.F."/>
            <person name="Baker D."/>
            <person name="Gharbi K."/>
            <person name="Hall N."/>
            <person name="Watson M."/>
            <person name="Adriaenssens E.M."/>
            <person name="Foster-Nyarko E."/>
            <person name="Jarju S."/>
            <person name="Secka A."/>
            <person name="Antonio M."/>
            <person name="Oren A."/>
            <person name="Chaudhuri R.R."/>
            <person name="La Ragione R."/>
            <person name="Hildebrand F."/>
            <person name="Pallen M.J."/>
        </authorList>
    </citation>
    <scope>NUCLEOTIDE SEQUENCE</scope>
    <source>
        <strain evidence="5">ChiHcec3-6078</strain>
    </source>
</reference>
<dbReference type="Gene3D" id="2.10.109.10">
    <property type="entry name" value="Umud Fragment, subunit A"/>
    <property type="match status" value="1"/>
</dbReference>
<dbReference type="CDD" id="cd00093">
    <property type="entry name" value="HTH_XRE"/>
    <property type="match status" value="1"/>
</dbReference>
<evidence type="ECO:0000256" key="2">
    <source>
        <dbReference type="ARBA" id="ARBA00023125"/>
    </source>
</evidence>
<dbReference type="InterPro" id="IPR010982">
    <property type="entry name" value="Lambda_DNA-bd_dom_sf"/>
</dbReference>
<keyword evidence="1" id="KW-0805">Transcription regulation</keyword>
<dbReference type="PANTHER" id="PTHR40661">
    <property type="match status" value="1"/>
</dbReference>
<dbReference type="InterPro" id="IPR036286">
    <property type="entry name" value="LexA/Signal_pep-like_sf"/>
</dbReference>
<protein>
    <submittedName>
        <fullName evidence="5">Helix-turn-helix domain-containing protein</fullName>
    </submittedName>
</protein>
<dbReference type="Pfam" id="PF00717">
    <property type="entry name" value="Peptidase_S24"/>
    <property type="match status" value="1"/>
</dbReference>
<dbReference type="EMBL" id="DVMP01000028">
    <property type="protein sequence ID" value="HIU25121.1"/>
    <property type="molecule type" value="Genomic_DNA"/>
</dbReference>
<dbReference type="Proteomes" id="UP000824090">
    <property type="component" value="Unassembled WGS sequence"/>
</dbReference>
<dbReference type="PANTHER" id="PTHR40661:SF1">
    <property type="entry name" value="HTH CRO_C1-TYPE DOMAIN-CONTAINING PROTEIN"/>
    <property type="match status" value="1"/>
</dbReference>
<dbReference type="InterPro" id="IPR001387">
    <property type="entry name" value="Cro/C1-type_HTH"/>
</dbReference>
<proteinExistence type="predicted"/>
<dbReference type="SUPFAM" id="SSF47413">
    <property type="entry name" value="lambda repressor-like DNA-binding domains"/>
    <property type="match status" value="1"/>
</dbReference>
<dbReference type="PROSITE" id="PS50943">
    <property type="entry name" value="HTH_CROC1"/>
    <property type="match status" value="1"/>
</dbReference>
<evidence type="ECO:0000256" key="3">
    <source>
        <dbReference type="ARBA" id="ARBA00023163"/>
    </source>
</evidence>
<keyword evidence="3" id="KW-0804">Transcription</keyword>
<comment type="caution">
    <text evidence="5">The sequence shown here is derived from an EMBL/GenBank/DDBJ whole genome shotgun (WGS) entry which is preliminary data.</text>
</comment>
<dbReference type="Gene3D" id="1.10.260.40">
    <property type="entry name" value="lambda repressor-like DNA-binding domains"/>
    <property type="match status" value="1"/>
</dbReference>
<gene>
    <name evidence="5" type="ORF">IAC50_01315</name>
</gene>
<accession>A0A9D1HYW6</accession>
<name>A0A9D1HYW6_9FIRM</name>
<feature type="domain" description="HTH cro/C1-type" evidence="4">
    <location>
        <begin position="15"/>
        <end position="64"/>
    </location>
</feature>
<reference evidence="5" key="1">
    <citation type="submission" date="2020-10" db="EMBL/GenBank/DDBJ databases">
        <authorList>
            <person name="Gilroy R."/>
        </authorList>
    </citation>
    <scope>NUCLEOTIDE SEQUENCE</scope>
    <source>
        <strain evidence="5">ChiHcec3-6078</strain>
    </source>
</reference>
<dbReference type="InterPro" id="IPR015927">
    <property type="entry name" value="Peptidase_S24_S26A/B/C"/>
</dbReference>
<evidence type="ECO:0000313" key="5">
    <source>
        <dbReference type="EMBL" id="HIU25121.1"/>
    </source>
</evidence>